<evidence type="ECO:0000256" key="1">
    <source>
        <dbReference type="SAM" id="Coils"/>
    </source>
</evidence>
<dbReference type="Pfam" id="PF11414">
    <property type="entry name" value="Suppressor_APC"/>
    <property type="match status" value="1"/>
</dbReference>
<feature type="coiled-coil region" evidence="1">
    <location>
        <begin position="145"/>
        <end position="179"/>
    </location>
</feature>
<dbReference type="AlphaFoldDB" id="A0A6B0S6Z3"/>
<name>A0A6B0S6Z3_9CETA</name>
<evidence type="ECO:0008006" key="4">
    <source>
        <dbReference type="Google" id="ProtNLM"/>
    </source>
</evidence>
<keyword evidence="1" id="KW-0175">Coiled coil</keyword>
<keyword evidence="3" id="KW-1185">Reference proteome</keyword>
<dbReference type="InterPro" id="IPR026828">
    <property type="entry name" value="SAPC2_1/2"/>
</dbReference>
<proteinExistence type="predicted"/>
<sequence length="192" mass="21453">MTTCHKGGKIPLGTLCGEAKEGQDCPQSREEERGCVPSAEAHKGSCWYRAWHVPVGDAACARVRQLKQIRELQQEQEVLLQGLEMMARGREWYQQQLQRLQERQHRLGQSRASSDLGAEGSPRLLGQLLPKVQEVARCLGELLAAACATREVTDKSERITQLEQEKSALIKQLFEARALSQQDAGPLDSTFM</sequence>
<dbReference type="Proteomes" id="UP000322234">
    <property type="component" value="Unassembled WGS sequence"/>
</dbReference>
<gene>
    <name evidence="2" type="ORF">E5288_WYG004004</name>
</gene>
<reference evidence="2" key="1">
    <citation type="submission" date="2019-10" db="EMBL/GenBank/DDBJ databases">
        <title>The sequence and de novo assembly of the wild yak genome.</title>
        <authorList>
            <person name="Liu Y."/>
        </authorList>
    </citation>
    <scope>NUCLEOTIDE SEQUENCE [LARGE SCALE GENOMIC DNA]</scope>
    <source>
        <strain evidence="2">WY2019</strain>
    </source>
</reference>
<dbReference type="EMBL" id="VBQZ03000207">
    <property type="protein sequence ID" value="MXQ97902.1"/>
    <property type="molecule type" value="Genomic_DNA"/>
</dbReference>
<evidence type="ECO:0000313" key="3">
    <source>
        <dbReference type="Proteomes" id="UP000322234"/>
    </source>
</evidence>
<comment type="caution">
    <text evidence="2">The sequence shown here is derived from an EMBL/GenBank/DDBJ whole genome shotgun (WGS) entry which is preliminary data.</text>
</comment>
<protein>
    <recommendedName>
        <fullName evidence="4">Suppressor APC domain-containing protein 2</fullName>
    </recommendedName>
</protein>
<accession>A0A6B0S6Z3</accession>
<organism evidence="2 3">
    <name type="scientific">Bos mutus</name>
    <name type="common">wild yak</name>
    <dbReference type="NCBI Taxonomy" id="72004"/>
    <lineage>
        <taxon>Eukaryota</taxon>
        <taxon>Metazoa</taxon>
        <taxon>Chordata</taxon>
        <taxon>Craniata</taxon>
        <taxon>Vertebrata</taxon>
        <taxon>Euteleostomi</taxon>
        <taxon>Mammalia</taxon>
        <taxon>Eutheria</taxon>
        <taxon>Laurasiatheria</taxon>
        <taxon>Artiodactyla</taxon>
        <taxon>Ruminantia</taxon>
        <taxon>Pecora</taxon>
        <taxon>Bovidae</taxon>
        <taxon>Bovinae</taxon>
        <taxon>Bos</taxon>
    </lineage>
</organism>
<dbReference type="PANTHER" id="PTHR14907:SF3">
    <property type="entry name" value="SUPPRESSOR APC DOMAIN-CONTAINING PROTEIN 2"/>
    <property type="match status" value="1"/>
</dbReference>
<evidence type="ECO:0000313" key="2">
    <source>
        <dbReference type="EMBL" id="MXQ97902.1"/>
    </source>
</evidence>
<dbReference type="PANTHER" id="PTHR14907">
    <property type="entry name" value="FI14130P"/>
    <property type="match status" value="1"/>
</dbReference>